<feature type="compositionally biased region" description="Pro residues" evidence="1">
    <location>
        <begin position="40"/>
        <end position="54"/>
    </location>
</feature>
<feature type="compositionally biased region" description="Low complexity" evidence="1">
    <location>
        <begin position="431"/>
        <end position="441"/>
    </location>
</feature>
<dbReference type="VEuPathDB" id="FungiDB:jhhlp_006580"/>
<feature type="compositionally biased region" description="Polar residues" evidence="1">
    <location>
        <begin position="81"/>
        <end position="90"/>
    </location>
</feature>
<keyword evidence="3" id="KW-1185">Reference proteome</keyword>
<feature type="compositionally biased region" description="Basic and acidic residues" evidence="1">
    <location>
        <begin position="359"/>
        <end position="371"/>
    </location>
</feature>
<proteinExistence type="predicted"/>
<accession>A0A2N3N6B5</accession>
<dbReference type="OrthoDB" id="5339332at2759"/>
<dbReference type="Proteomes" id="UP000233524">
    <property type="component" value="Unassembled WGS sequence"/>
</dbReference>
<reference evidence="2 3" key="1">
    <citation type="journal article" date="2017" name="G3 (Bethesda)">
        <title>First Draft Genome Sequence of the Pathogenic Fungus Lomentospora prolificans (Formerly Scedosporium prolificans).</title>
        <authorList>
            <person name="Luo R."/>
            <person name="Zimin A."/>
            <person name="Workman R."/>
            <person name="Fan Y."/>
            <person name="Pertea G."/>
            <person name="Grossman N."/>
            <person name="Wear M.P."/>
            <person name="Jia B."/>
            <person name="Miller H."/>
            <person name="Casadevall A."/>
            <person name="Timp W."/>
            <person name="Zhang S.X."/>
            <person name="Salzberg S.L."/>
        </authorList>
    </citation>
    <scope>NUCLEOTIDE SEQUENCE [LARGE SCALE GENOMIC DNA]</scope>
    <source>
        <strain evidence="2 3">JHH-5317</strain>
    </source>
</reference>
<feature type="compositionally biased region" description="Pro residues" evidence="1">
    <location>
        <begin position="7"/>
        <end position="19"/>
    </location>
</feature>
<feature type="region of interest" description="Disordered" evidence="1">
    <location>
        <begin position="291"/>
        <end position="409"/>
    </location>
</feature>
<feature type="region of interest" description="Disordered" evidence="1">
    <location>
        <begin position="538"/>
        <end position="559"/>
    </location>
</feature>
<organism evidence="2 3">
    <name type="scientific">Lomentospora prolificans</name>
    <dbReference type="NCBI Taxonomy" id="41688"/>
    <lineage>
        <taxon>Eukaryota</taxon>
        <taxon>Fungi</taxon>
        <taxon>Dikarya</taxon>
        <taxon>Ascomycota</taxon>
        <taxon>Pezizomycotina</taxon>
        <taxon>Sordariomycetes</taxon>
        <taxon>Hypocreomycetidae</taxon>
        <taxon>Microascales</taxon>
        <taxon>Microascaceae</taxon>
        <taxon>Lomentospora</taxon>
    </lineage>
</organism>
<gene>
    <name evidence="2" type="ORF">jhhlp_006580</name>
</gene>
<dbReference type="STRING" id="41688.A0A2N3N6B5"/>
<feature type="compositionally biased region" description="Polar residues" evidence="1">
    <location>
        <begin position="495"/>
        <end position="506"/>
    </location>
</feature>
<dbReference type="EMBL" id="NLAX01000701">
    <property type="protein sequence ID" value="PKS07968.1"/>
    <property type="molecule type" value="Genomic_DNA"/>
</dbReference>
<feature type="compositionally biased region" description="Low complexity" evidence="1">
    <location>
        <begin position="372"/>
        <end position="382"/>
    </location>
</feature>
<comment type="caution">
    <text evidence="2">The sequence shown here is derived from an EMBL/GenBank/DDBJ whole genome shotgun (WGS) entry which is preliminary data.</text>
</comment>
<feature type="region of interest" description="Disordered" evidence="1">
    <location>
        <begin position="1"/>
        <end position="182"/>
    </location>
</feature>
<evidence type="ECO:0000313" key="2">
    <source>
        <dbReference type="EMBL" id="PKS07968.1"/>
    </source>
</evidence>
<sequence>MSSDQPGPSPSPHPTPVTSPPSSTEDPQPGPTQGCESTTPFPPLPTITPQPTPQSPRSSPGNHGSRRRHSIPIAFPPLFQPNASSTSLIHSTAEGKPIPVDDSTAADRTSALRQLNSHYPSRHRYAKSTGAQSSTYSQPVIVRTYPGPPPNHPASTSGQHHYHHHHRGSQPGQSNPPSAGDVVRRMIPFSSAISGPSSSPKYGMLSIARSKAKKRAQGARDDAAGNLPPLEAFTFKSFMSNIEPEEGGHSINADLDRIAEICARSRYSLSNQYEVHKAPHGSGESFLAAVSAPQNQPPQGPTLQVVSSDDERQMKHGRRRRGLRRRSVAVGTLETIMSSSRSSEEDKSKKHKSAAEIAEEVRSRAAARKESGSSSPISPVSSAEGRVSGENGTMTKNDEENLEAQQTLVRRKSVSLASAVIENTRKHENAAATIIDTTAPARSGSSPKGSGTGLVGEPARPQTSTNYLEIRPAADEVMTDGATPGAPAPTKGEGHNSTSSHREQQQGLLSNLTGWIWWRPGAAQALGKTSHAEGSLRELLRSSGEDKADVKGKGVERPL</sequence>
<feature type="compositionally biased region" description="Polar residues" evidence="1">
    <location>
        <begin position="129"/>
        <end position="138"/>
    </location>
</feature>
<protein>
    <submittedName>
        <fullName evidence="2">Uncharacterized protein</fullName>
    </submittedName>
</protein>
<evidence type="ECO:0000313" key="3">
    <source>
        <dbReference type="Proteomes" id="UP000233524"/>
    </source>
</evidence>
<evidence type="ECO:0000256" key="1">
    <source>
        <dbReference type="SAM" id="MobiDB-lite"/>
    </source>
</evidence>
<dbReference type="InParanoid" id="A0A2N3N6B5"/>
<feature type="compositionally biased region" description="Basic residues" evidence="1">
    <location>
        <begin position="315"/>
        <end position="327"/>
    </location>
</feature>
<feature type="region of interest" description="Disordered" evidence="1">
    <location>
        <begin position="478"/>
        <end position="506"/>
    </location>
</feature>
<name>A0A2N3N6B5_9PEZI</name>
<feature type="region of interest" description="Disordered" evidence="1">
    <location>
        <begin position="431"/>
        <end position="466"/>
    </location>
</feature>
<dbReference type="AlphaFoldDB" id="A0A2N3N6B5"/>